<proteinExistence type="predicted"/>
<evidence type="ECO:0000313" key="1">
    <source>
        <dbReference type="EMBL" id="PRQ48459.1"/>
    </source>
</evidence>
<organism evidence="1 2">
    <name type="scientific">Rosa chinensis</name>
    <name type="common">China rose</name>
    <dbReference type="NCBI Taxonomy" id="74649"/>
    <lineage>
        <taxon>Eukaryota</taxon>
        <taxon>Viridiplantae</taxon>
        <taxon>Streptophyta</taxon>
        <taxon>Embryophyta</taxon>
        <taxon>Tracheophyta</taxon>
        <taxon>Spermatophyta</taxon>
        <taxon>Magnoliopsida</taxon>
        <taxon>eudicotyledons</taxon>
        <taxon>Gunneridae</taxon>
        <taxon>Pentapetalae</taxon>
        <taxon>rosids</taxon>
        <taxon>fabids</taxon>
        <taxon>Rosales</taxon>
        <taxon>Rosaceae</taxon>
        <taxon>Rosoideae</taxon>
        <taxon>Rosoideae incertae sedis</taxon>
        <taxon>Rosa</taxon>
    </lineage>
</organism>
<gene>
    <name evidence="1" type="ORF">RchiOBHm_Chr2g0110981</name>
</gene>
<name>A0A2P6RPU5_ROSCH</name>
<dbReference type="AlphaFoldDB" id="A0A2P6RPU5"/>
<dbReference type="Gramene" id="PRQ48459">
    <property type="protein sequence ID" value="PRQ48459"/>
    <property type="gene ID" value="RchiOBHm_Chr2g0110981"/>
</dbReference>
<sequence>MHLVSPNPILVYMRWYKRGKVIGKEMTVKRQRCCHGVDSRVVAVLVYYSPRFECPVIQFGRVRVTKSVG</sequence>
<dbReference type="Proteomes" id="UP000238479">
    <property type="component" value="Chromosome 2"/>
</dbReference>
<comment type="caution">
    <text evidence="1">The sequence shown here is derived from an EMBL/GenBank/DDBJ whole genome shotgun (WGS) entry which is preliminary data.</text>
</comment>
<dbReference type="EMBL" id="PDCK01000040">
    <property type="protein sequence ID" value="PRQ48459.1"/>
    <property type="molecule type" value="Genomic_DNA"/>
</dbReference>
<reference evidence="1 2" key="1">
    <citation type="journal article" date="2018" name="Nat. Genet.">
        <title>The Rosa genome provides new insights in the design of modern roses.</title>
        <authorList>
            <person name="Bendahmane M."/>
        </authorList>
    </citation>
    <scope>NUCLEOTIDE SEQUENCE [LARGE SCALE GENOMIC DNA]</scope>
    <source>
        <strain evidence="2">cv. Old Blush</strain>
    </source>
</reference>
<protein>
    <submittedName>
        <fullName evidence="1">Uncharacterized protein</fullName>
    </submittedName>
</protein>
<keyword evidence="2" id="KW-1185">Reference proteome</keyword>
<evidence type="ECO:0000313" key="2">
    <source>
        <dbReference type="Proteomes" id="UP000238479"/>
    </source>
</evidence>
<accession>A0A2P6RPU5</accession>